<dbReference type="EMBL" id="JASXSV010000009">
    <property type="protein sequence ID" value="MDP0589021.1"/>
    <property type="molecule type" value="Genomic_DNA"/>
</dbReference>
<dbReference type="GO" id="GO:0055085">
    <property type="term" value="P:transmembrane transport"/>
    <property type="evidence" value="ECO:0007669"/>
    <property type="project" value="InterPro"/>
</dbReference>
<dbReference type="Proteomes" id="UP001178148">
    <property type="component" value="Unassembled WGS sequence"/>
</dbReference>
<comment type="function">
    <text evidence="1">Part of the ABC transporter complex LptBFG involved in the translocation of lipopolysaccharide (LPS) from the inner membrane to the outer membrane.</text>
</comment>
<reference evidence="10 11" key="1">
    <citation type="journal article" date="2023" name="bioRxiv">
        <title>An intranuclear bacterial parasite of deep-sea mussels expresses apoptosis inhibitors acquired from its host.</title>
        <authorList>
            <person name="Gonzalez Porras M.A."/>
            <person name="Assie A."/>
            <person name="Tietjen M."/>
            <person name="Violette M."/>
            <person name="Kleiner M."/>
            <person name="Gruber-Vodicka H."/>
            <person name="Dubilier N."/>
            <person name="Leisch N."/>
        </authorList>
    </citation>
    <scope>NUCLEOTIDE SEQUENCE [LARGE SCALE GENOMIC DNA]</scope>
    <source>
        <strain evidence="10">IAP13</strain>
    </source>
</reference>
<feature type="transmembrane region" description="Helical" evidence="9">
    <location>
        <begin position="12"/>
        <end position="34"/>
    </location>
</feature>
<keyword evidence="4" id="KW-1003">Cell membrane</keyword>
<evidence type="ECO:0000256" key="8">
    <source>
        <dbReference type="ARBA" id="ARBA00026081"/>
    </source>
</evidence>
<evidence type="ECO:0000256" key="4">
    <source>
        <dbReference type="ARBA" id="ARBA00022475"/>
    </source>
</evidence>
<feature type="transmembrane region" description="Helical" evidence="9">
    <location>
        <begin position="324"/>
        <end position="348"/>
    </location>
</feature>
<dbReference type="PANTHER" id="PTHR33529:SF2">
    <property type="entry name" value="LIPOPOLYSACCHARIDE EXPORT SYSTEM PERMEASE PROTEIN LPTG"/>
    <property type="match status" value="1"/>
</dbReference>
<dbReference type="InterPro" id="IPR030923">
    <property type="entry name" value="LptG"/>
</dbReference>
<dbReference type="PANTHER" id="PTHR33529">
    <property type="entry name" value="SLR0882 PROTEIN-RELATED"/>
    <property type="match status" value="1"/>
</dbReference>
<dbReference type="AlphaFoldDB" id="A0AA90SMN3"/>
<accession>A0AA90SMN3</accession>
<evidence type="ECO:0000256" key="9">
    <source>
        <dbReference type="SAM" id="Phobius"/>
    </source>
</evidence>
<dbReference type="NCBIfam" id="TIGR04408">
    <property type="entry name" value="LptG_lptG"/>
    <property type="match status" value="1"/>
</dbReference>
<keyword evidence="5 9" id="KW-0812">Transmembrane</keyword>
<keyword evidence="11" id="KW-1185">Reference proteome</keyword>
<comment type="caution">
    <text evidence="10">The sequence shown here is derived from an EMBL/GenBank/DDBJ whole genome shotgun (WGS) entry which is preliminary data.</text>
</comment>
<protein>
    <submittedName>
        <fullName evidence="10">LPS export ABC transporter permease LptG</fullName>
    </submittedName>
</protein>
<gene>
    <name evidence="10" type="primary">lptG</name>
    <name evidence="10" type="ORF">QS748_07435</name>
</gene>
<sequence length="352" mass="39103">MVKLDRYIARNVFGAMMIVLFGLVAMESLFAFLAQLDNMRAQYTVWNVFLYTVLLVPKKIYSFIPFAALIGCLVGLGNMASNCELVVIRAAGVSLWRIVVSAMRPALVLVFFGVLLGEFFAPMLEQVAETHRTISRSAGGVYAGEGMWHREGNEFMYFNAVQPGGVLYGVSLYTFNKNMQLEQSLFAKRGIFQGDHWILEGVKRSSFDGQRYVVEERLIEPWKTTLTTALLRVVILKADGLSMTGLKTYSDYLERQGLDSGEYRLAFWIKVLQPLSVFSLVMISISFIFGPLRSVSMGLRVFSGVIVGIIFTVLQSLLGPLSLVFGFSPVLAVIIPSVICLVVGAVIIRRVA</sequence>
<dbReference type="GO" id="GO:0015920">
    <property type="term" value="P:lipopolysaccharide transport"/>
    <property type="evidence" value="ECO:0007669"/>
    <property type="project" value="TreeGrafter"/>
</dbReference>
<feature type="transmembrane region" description="Helical" evidence="9">
    <location>
        <begin position="60"/>
        <end position="83"/>
    </location>
</feature>
<comment type="similarity">
    <text evidence="3">Belongs to the LptF/LptG family.</text>
</comment>
<evidence type="ECO:0000256" key="2">
    <source>
        <dbReference type="ARBA" id="ARBA00004651"/>
    </source>
</evidence>
<evidence type="ECO:0000313" key="10">
    <source>
        <dbReference type="EMBL" id="MDP0589021.1"/>
    </source>
</evidence>
<feature type="transmembrane region" description="Helical" evidence="9">
    <location>
        <begin position="301"/>
        <end position="318"/>
    </location>
</feature>
<evidence type="ECO:0000256" key="5">
    <source>
        <dbReference type="ARBA" id="ARBA00022692"/>
    </source>
</evidence>
<organism evidence="10 11">
    <name type="scientific">Candidatus Endonucleibacter bathymodioli</name>
    <dbReference type="NCBI Taxonomy" id="539814"/>
    <lineage>
        <taxon>Bacteria</taxon>
        <taxon>Pseudomonadati</taxon>
        <taxon>Pseudomonadota</taxon>
        <taxon>Gammaproteobacteria</taxon>
        <taxon>Oceanospirillales</taxon>
        <taxon>Endozoicomonadaceae</taxon>
        <taxon>Candidatus Endonucleibacter</taxon>
    </lineage>
</organism>
<dbReference type="Pfam" id="PF03739">
    <property type="entry name" value="LptF_LptG"/>
    <property type="match status" value="1"/>
</dbReference>
<evidence type="ECO:0000256" key="1">
    <source>
        <dbReference type="ARBA" id="ARBA00002265"/>
    </source>
</evidence>
<keyword evidence="7 9" id="KW-0472">Membrane</keyword>
<evidence type="ECO:0000256" key="3">
    <source>
        <dbReference type="ARBA" id="ARBA00007725"/>
    </source>
</evidence>
<feature type="transmembrane region" description="Helical" evidence="9">
    <location>
        <begin position="265"/>
        <end position="289"/>
    </location>
</feature>
<evidence type="ECO:0000256" key="7">
    <source>
        <dbReference type="ARBA" id="ARBA00023136"/>
    </source>
</evidence>
<comment type="subunit">
    <text evidence="8">Component of the lipopolysaccharide transport and assembly complex. The LptBFG transporter is composed of two ATP-binding proteins (LptB) and two transmembrane proteins (LptF and LptG).</text>
</comment>
<dbReference type="GO" id="GO:0043190">
    <property type="term" value="C:ATP-binding cassette (ABC) transporter complex"/>
    <property type="evidence" value="ECO:0007669"/>
    <property type="project" value="InterPro"/>
</dbReference>
<proteinExistence type="inferred from homology"/>
<keyword evidence="6 9" id="KW-1133">Transmembrane helix</keyword>
<evidence type="ECO:0000313" key="11">
    <source>
        <dbReference type="Proteomes" id="UP001178148"/>
    </source>
</evidence>
<evidence type="ECO:0000256" key="6">
    <source>
        <dbReference type="ARBA" id="ARBA00022989"/>
    </source>
</evidence>
<feature type="transmembrane region" description="Helical" evidence="9">
    <location>
        <begin position="95"/>
        <end position="116"/>
    </location>
</feature>
<comment type="subcellular location">
    <subcellularLocation>
        <location evidence="2">Cell membrane</location>
        <topology evidence="2">Multi-pass membrane protein</topology>
    </subcellularLocation>
</comment>
<dbReference type="InterPro" id="IPR005495">
    <property type="entry name" value="LptG/LptF_permease"/>
</dbReference>
<name>A0AA90SMN3_9GAMM</name>